<proteinExistence type="predicted"/>
<feature type="region of interest" description="Disordered" evidence="1">
    <location>
        <begin position="113"/>
        <end position="133"/>
    </location>
</feature>
<feature type="chain" id="PRO_5004163430" description="TIGR03067 domain-containing protein" evidence="2">
    <location>
        <begin position="24"/>
        <end position="133"/>
    </location>
</feature>
<name>Q028G5_SOLUE</name>
<dbReference type="OrthoDB" id="9889293at2"/>
<dbReference type="HOGENOM" id="CLU_1905385_0_0_0"/>
<keyword evidence="2" id="KW-0732">Signal</keyword>
<reference evidence="3" key="1">
    <citation type="submission" date="2006-10" db="EMBL/GenBank/DDBJ databases">
        <title>Complete sequence of Solibacter usitatus Ellin6076.</title>
        <authorList>
            <consortium name="US DOE Joint Genome Institute"/>
            <person name="Copeland A."/>
            <person name="Lucas S."/>
            <person name="Lapidus A."/>
            <person name="Barry K."/>
            <person name="Detter J.C."/>
            <person name="Glavina del Rio T."/>
            <person name="Hammon N."/>
            <person name="Israni S."/>
            <person name="Dalin E."/>
            <person name="Tice H."/>
            <person name="Pitluck S."/>
            <person name="Thompson L.S."/>
            <person name="Brettin T."/>
            <person name="Bruce D."/>
            <person name="Han C."/>
            <person name="Tapia R."/>
            <person name="Gilna P."/>
            <person name="Schmutz J."/>
            <person name="Larimer F."/>
            <person name="Land M."/>
            <person name="Hauser L."/>
            <person name="Kyrpides N."/>
            <person name="Mikhailova N."/>
            <person name="Janssen P.H."/>
            <person name="Kuske C.R."/>
            <person name="Richardson P."/>
        </authorList>
    </citation>
    <scope>NUCLEOTIDE SEQUENCE</scope>
    <source>
        <strain evidence="3">Ellin6076</strain>
    </source>
</reference>
<organism evidence="3">
    <name type="scientific">Solibacter usitatus (strain Ellin6076)</name>
    <dbReference type="NCBI Taxonomy" id="234267"/>
    <lineage>
        <taxon>Bacteria</taxon>
        <taxon>Pseudomonadati</taxon>
        <taxon>Acidobacteriota</taxon>
        <taxon>Terriglobia</taxon>
        <taxon>Bryobacterales</taxon>
        <taxon>Solibacteraceae</taxon>
        <taxon>Candidatus Solibacter</taxon>
    </lineage>
</organism>
<dbReference type="InParanoid" id="Q028G5"/>
<dbReference type="KEGG" id="sus:Acid_1596"/>
<sequence length="133" mass="14174" precursor="true">MRRMLQVCSLAGLMALCLVKAAASPVAGTWEGIKDGVKAATIHVREADGILGGSAIFYIIRNEGSGTHNGAATPPLTMVGTQWDGHVLRFSVVTADGKSIAFELRITGEDKAELRRPAQGDMPEDKVPMVRSR</sequence>
<dbReference type="AlphaFoldDB" id="Q028G5"/>
<evidence type="ECO:0008006" key="4">
    <source>
        <dbReference type="Google" id="ProtNLM"/>
    </source>
</evidence>
<evidence type="ECO:0000256" key="2">
    <source>
        <dbReference type="SAM" id="SignalP"/>
    </source>
</evidence>
<feature type="signal peptide" evidence="2">
    <location>
        <begin position="1"/>
        <end position="23"/>
    </location>
</feature>
<evidence type="ECO:0000313" key="3">
    <source>
        <dbReference type="EMBL" id="ABJ82587.1"/>
    </source>
</evidence>
<accession>Q028G5</accession>
<protein>
    <recommendedName>
        <fullName evidence="4">TIGR03067 domain-containing protein</fullName>
    </recommendedName>
</protein>
<dbReference type="EMBL" id="CP000473">
    <property type="protein sequence ID" value="ABJ82587.1"/>
    <property type="molecule type" value="Genomic_DNA"/>
</dbReference>
<gene>
    <name evidence="3" type="ordered locus">Acid_1596</name>
</gene>
<evidence type="ECO:0000256" key="1">
    <source>
        <dbReference type="SAM" id="MobiDB-lite"/>
    </source>
</evidence>